<dbReference type="Gene3D" id="1.10.3720.10">
    <property type="entry name" value="MetI-like"/>
    <property type="match status" value="1"/>
</dbReference>
<dbReference type="Proteomes" id="UP000297053">
    <property type="component" value="Chromosome"/>
</dbReference>
<dbReference type="GO" id="GO:0055085">
    <property type="term" value="P:transmembrane transport"/>
    <property type="evidence" value="ECO:0007669"/>
    <property type="project" value="InterPro"/>
</dbReference>
<keyword evidence="5" id="KW-0813">Transport</keyword>
<evidence type="ECO:0000259" key="6">
    <source>
        <dbReference type="PROSITE" id="PS50928"/>
    </source>
</evidence>
<feature type="transmembrane region" description="Helical" evidence="5">
    <location>
        <begin position="251"/>
        <end position="277"/>
    </location>
</feature>
<feature type="transmembrane region" description="Helical" evidence="5">
    <location>
        <begin position="12"/>
        <end position="30"/>
    </location>
</feature>
<dbReference type="CDD" id="cd06261">
    <property type="entry name" value="TM_PBP2"/>
    <property type="match status" value="1"/>
</dbReference>
<feature type="transmembrane region" description="Helical" evidence="5">
    <location>
        <begin position="143"/>
        <end position="166"/>
    </location>
</feature>
<reference evidence="7 8" key="1">
    <citation type="submission" date="2019-04" db="EMBL/GenBank/DDBJ databases">
        <title>Complete genome sequence of Arthrobacter sp. ZXY-2 associated with effective atrazine degradation and salt adaptation.</title>
        <authorList>
            <person name="Zhao X."/>
        </authorList>
    </citation>
    <scope>NUCLEOTIDE SEQUENCE [LARGE SCALE GENOMIC DNA]</scope>
    <source>
        <strain evidence="8">ZP60</strain>
    </source>
</reference>
<keyword evidence="3 5" id="KW-1133">Transmembrane helix</keyword>
<comment type="similarity">
    <text evidence="5">Belongs to the binding-protein-dependent transport system permease family.</text>
</comment>
<dbReference type="SUPFAM" id="SSF161098">
    <property type="entry name" value="MetI-like"/>
    <property type="match status" value="1"/>
</dbReference>
<organism evidence="7 8">
    <name type="scientific">Halomicrobium mukohataei</name>
    <dbReference type="NCBI Taxonomy" id="57705"/>
    <lineage>
        <taxon>Archaea</taxon>
        <taxon>Methanobacteriati</taxon>
        <taxon>Methanobacteriota</taxon>
        <taxon>Stenosarchaea group</taxon>
        <taxon>Halobacteria</taxon>
        <taxon>Halobacteriales</taxon>
        <taxon>Haloarculaceae</taxon>
        <taxon>Halomicrobium</taxon>
    </lineage>
</organism>
<accession>A0A4D6KI89</accession>
<evidence type="ECO:0000256" key="3">
    <source>
        <dbReference type="ARBA" id="ARBA00022989"/>
    </source>
</evidence>
<dbReference type="InterPro" id="IPR035906">
    <property type="entry name" value="MetI-like_sf"/>
</dbReference>
<reference evidence="7 8" key="2">
    <citation type="submission" date="2019-04" db="EMBL/GenBank/DDBJ databases">
        <authorList>
            <person name="Yang S."/>
            <person name="Wei W."/>
        </authorList>
    </citation>
    <scope>NUCLEOTIDE SEQUENCE [LARGE SCALE GENOMIC DNA]</scope>
    <source>
        <strain evidence="8">ZP60</strain>
    </source>
</reference>
<evidence type="ECO:0000256" key="2">
    <source>
        <dbReference type="ARBA" id="ARBA00022692"/>
    </source>
</evidence>
<dbReference type="AlphaFoldDB" id="A0A4D6KI89"/>
<feature type="domain" description="ABC transmembrane type-1" evidence="6">
    <location>
        <begin position="104"/>
        <end position="320"/>
    </location>
</feature>
<protein>
    <submittedName>
        <fullName evidence="7">ABC transporter permease</fullName>
    </submittedName>
</protein>
<dbReference type="PANTHER" id="PTHR43376:SF1">
    <property type="entry name" value="OLIGOPEPTIDE TRANSPORT SYSTEM PERMEASE PROTEIN"/>
    <property type="match status" value="1"/>
</dbReference>
<dbReference type="EMBL" id="CP039375">
    <property type="protein sequence ID" value="QCD67112.1"/>
    <property type="molecule type" value="Genomic_DNA"/>
</dbReference>
<feature type="transmembrane region" description="Helical" evidence="5">
    <location>
        <begin position="297"/>
        <end position="320"/>
    </location>
</feature>
<evidence type="ECO:0000256" key="4">
    <source>
        <dbReference type="ARBA" id="ARBA00023136"/>
    </source>
</evidence>
<dbReference type="KEGG" id="halz:E5139_09125"/>
<keyword evidence="2 5" id="KW-0812">Transmembrane</keyword>
<feature type="transmembrane region" description="Helical" evidence="5">
    <location>
        <begin position="186"/>
        <end position="207"/>
    </location>
</feature>
<sequence>MMRYYAERVARSVLTVWAAVTLTFGILRLMPGGPLVQLRGQLSRRNMSPEEIENQMAVYKERLNYADAPIHEQYITYVSSLLQGDFGESLKEGEPVLQLIGEALPWTVFVMTVATILIFAIAIVWGALTAYREGSTFDKVSSVAGVLLGSIPFYVFAFILLLFLAYENKFFPASGRMTPLTDVELTVDFIVDVLHHAALPIASVVVVQAGLQMLSMRGNSIQVLGEDYVRVARLRGLSDRRISTRYVARNAILPMYTGFLTLIGFNIGNSVILEQVFTYRGIGYVMFDALEVQDYSILMGVFLVFTIILVVAVLIADLTYSWVDPRVKSGDASEAY</sequence>
<evidence type="ECO:0000313" key="7">
    <source>
        <dbReference type="EMBL" id="QCD67112.1"/>
    </source>
</evidence>
<dbReference type="GO" id="GO:0005886">
    <property type="term" value="C:plasma membrane"/>
    <property type="evidence" value="ECO:0007669"/>
    <property type="project" value="UniProtKB-SubCell"/>
</dbReference>
<evidence type="ECO:0000256" key="1">
    <source>
        <dbReference type="ARBA" id="ARBA00004141"/>
    </source>
</evidence>
<name>A0A4D6KI89_9EURY</name>
<gene>
    <name evidence="7" type="ORF">E5139_09125</name>
</gene>
<keyword evidence="4 5" id="KW-0472">Membrane</keyword>
<evidence type="ECO:0000313" key="8">
    <source>
        <dbReference type="Proteomes" id="UP000297053"/>
    </source>
</evidence>
<comment type="subcellular location">
    <subcellularLocation>
        <location evidence="5">Cell membrane</location>
        <topology evidence="5">Multi-pass membrane protein</topology>
    </subcellularLocation>
    <subcellularLocation>
        <location evidence="1">Membrane</location>
        <topology evidence="1">Multi-pass membrane protein</topology>
    </subcellularLocation>
</comment>
<evidence type="ECO:0000256" key="5">
    <source>
        <dbReference type="RuleBase" id="RU363032"/>
    </source>
</evidence>
<feature type="transmembrane region" description="Helical" evidence="5">
    <location>
        <begin position="106"/>
        <end position="131"/>
    </location>
</feature>
<proteinExistence type="inferred from homology"/>
<dbReference type="InterPro" id="IPR000515">
    <property type="entry name" value="MetI-like"/>
</dbReference>
<dbReference type="Pfam" id="PF00528">
    <property type="entry name" value="BPD_transp_1"/>
    <property type="match status" value="1"/>
</dbReference>
<dbReference type="PROSITE" id="PS50928">
    <property type="entry name" value="ABC_TM1"/>
    <property type="match status" value="1"/>
</dbReference>
<dbReference type="PANTHER" id="PTHR43376">
    <property type="entry name" value="OLIGOPEPTIDE TRANSPORT SYSTEM PERMEASE PROTEIN"/>
    <property type="match status" value="1"/>
</dbReference>